<dbReference type="GO" id="GO:0005525">
    <property type="term" value="F:GTP binding"/>
    <property type="evidence" value="ECO:0007669"/>
    <property type="project" value="UniProtKB-KW"/>
</dbReference>
<keyword evidence="4" id="KW-1185">Reference proteome</keyword>
<dbReference type="Pfam" id="PF00071">
    <property type="entry name" value="Ras"/>
    <property type="match status" value="1"/>
</dbReference>
<evidence type="ECO:0000256" key="2">
    <source>
        <dbReference type="ARBA" id="ARBA00023134"/>
    </source>
</evidence>
<dbReference type="PROSITE" id="PS51421">
    <property type="entry name" value="RAS"/>
    <property type="match status" value="1"/>
</dbReference>
<dbReference type="AlphaFoldDB" id="A0A8C9BU76"/>
<sequence>MHEYKLVVLGSGGIEKSALTVQFVQEIFVEKYDPMIDFYGKQAEVDAQQCMLEIWDTAGMQQFTAMRDLYMKDRQSQKNKRSFTLIYSITAESTFNDLQCLREQILRVKHTDDIFYDLAQQIYRKTPVPMKDCKKSSCQLL</sequence>
<dbReference type="Gene3D" id="3.40.50.300">
    <property type="entry name" value="P-loop containing nucleotide triphosphate hydrolases"/>
    <property type="match status" value="1"/>
</dbReference>
<name>A0A8C9BU76_PHOSS</name>
<reference evidence="3" key="2">
    <citation type="submission" date="2025-08" db="UniProtKB">
        <authorList>
            <consortium name="Ensembl"/>
        </authorList>
    </citation>
    <scope>IDENTIFICATION</scope>
</reference>
<dbReference type="PRINTS" id="PR00449">
    <property type="entry name" value="RASTRNSFRMNG"/>
</dbReference>
<dbReference type="SMART" id="SM00173">
    <property type="entry name" value="RAS"/>
    <property type="match status" value="1"/>
</dbReference>
<reference evidence="3" key="1">
    <citation type="submission" date="2019-08" db="EMBL/GenBank/DDBJ databases">
        <title>Phocoena sinus (Vaquita) genome, mPhoSin1, primary haplotype.</title>
        <authorList>
            <person name="Morin P."/>
            <person name="Mountcastle J."/>
            <person name="Fungtammasan C."/>
            <person name="Rhie A."/>
            <person name="Rojas-Bracho L."/>
            <person name="Smith C.R."/>
            <person name="Taylor B.L."/>
            <person name="Gulland F.M.D."/>
            <person name="Musser W."/>
            <person name="Houck M."/>
            <person name="Haase B."/>
            <person name="Paez S."/>
            <person name="Howe K."/>
            <person name="Torrance J."/>
            <person name="Formenti G."/>
            <person name="Phillippy A."/>
            <person name="Ryder O."/>
            <person name="Jarvis E.D."/>
            <person name="Fedrigo O."/>
        </authorList>
    </citation>
    <scope>NUCLEOTIDE SEQUENCE [LARGE SCALE GENOMIC DNA]</scope>
</reference>
<protein>
    <submittedName>
        <fullName evidence="3">Uncharacterized protein</fullName>
    </submittedName>
</protein>
<dbReference type="SUPFAM" id="SSF52540">
    <property type="entry name" value="P-loop containing nucleoside triphosphate hydrolases"/>
    <property type="match status" value="1"/>
</dbReference>
<dbReference type="InterPro" id="IPR020849">
    <property type="entry name" value="Small_GTPase_Ras-type"/>
</dbReference>
<keyword evidence="2" id="KW-0342">GTP-binding</keyword>
<dbReference type="Ensembl" id="ENSPSNT00000013606.1">
    <property type="protein sequence ID" value="ENSPSNP00000012020.1"/>
    <property type="gene ID" value="ENSPSNG00000008863.1"/>
</dbReference>
<dbReference type="InterPro" id="IPR027417">
    <property type="entry name" value="P-loop_NTPase"/>
</dbReference>
<dbReference type="GO" id="GO:0007165">
    <property type="term" value="P:signal transduction"/>
    <property type="evidence" value="ECO:0007669"/>
    <property type="project" value="InterPro"/>
</dbReference>
<dbReference type="PANTHER" id="PTHR24070">
    <property type="entry name" value="RAS, DI-RAS, AND RHEB FAMILY MEMBERS OF SMALL GTPASE SUPERFAMILY"/>
    <property type="match status" value="1"/>
</dbReference>
<dbReference type="GeneTree" id="ENSGT00940000154429"/>
<gene>
    <name evidence="3" type="primary">LOC116753261</name>
</gene>
<proteinExistence type="predicted"/>
<dbReference type="GO" id="GO:0003924">
    <property type="term" value="F:GTPase activity"/>
    <property type="evidence" value="ECO:0007669"/>
    <property type="project" value="InterPro"/>
</dbReference>
<evidence type="ECO:0000313" key="4">
    <source>
        <dbReference type="Proteomes" id="UP000694554"/>
    </source>
</evidence>
<dbReference type="GO" id="GO:0016020">
    <property type="term" value="C:membrane"/>
    <property type="evidence" value="ECO:0007669"/>
    <property type="project" value="InterPro"/>
</dbReference>
<accession>A0A8C9BU76</accession>
<evidence type="ECO:0000313" key="3">
    <source>
        <dbReference type="Ensembl" id="ENSPSNP00000012020.1"/>
    </source>
</evidence>
<dbReference type="SMART" id="SM00175">
    <property type="entry name" value="RAB"/>
    <property type="match status" value="1"/>
</dbReference>
<organism evidence="3 4">
    <name type="scientific">Phocoena sinus</name>
    <name type="common">Vaquita</name>
    <dbReference type="NCBI Taxonomy" id="42100"/>
    <lineage>
        <taxon>Eukaryota</taxon>
        <taxon>Metazoa</taxon>
        <taxon>Chordata</taxon>
        <taxon>Craniata</taxon>
        <taxon>Vertebrata</taxon>
        <taxon>Euteleostomi</taxon>
        <taxon>Mammalia</taxon>
        <taxon>Eutheria</taxon>
        <taxon>Laurasiatheria</taxon>
        <taxon>Artiodactyla</taxon>
        <taxon>Whippomorpha</taxon>
        <taxon>Cetacea</taxon>
        <taxon>Odontoceti</taxon>
        <taxon>Phocoenidae</taxon>
        <taxon>Phocoena</taxon>
    </lineage>
</organism>
<dbReference type="Proteomes" id="UP000694554">
    <property type="component" value="Chromosome 4"/>
</dbReference>
<reference evidence="3" key="3">
    <citation type="submission" date="2025-09" db="UniProtKB">
        <authorList>
            <consortium name="Ensembl"/>
        </authorList>
    </citation>
    <scope>IDENTIFICATION</scope>
</reference>
<dbReference type="PROSITE" id="PS51419">
    <property type="entry name" value="RAB"/>
    <property type="match status" value="1"/>
</dbReference>
<dbReference type="InterPro" id="IPR001806">
    <property type="entry name" value="Small_GTPase"/>
</dbReference>
<evidence type="ECO:0000256" key="1">
    <source>
        <dbReference type="ARBA" id="ARBA00022741"/>
    </source>
</evidence>
<keyword evidence="1" id="KW-0547">Nucleotide-binding</keyword>